<evidence type="ECO:0000256" key="5">
    <source>
        <dbReference type="HAMAP-Rule" id="MF_00902"/>
    </source>
</evidence>
<evidence type="ECO:0000256" key="4">
    <source>
        <dbReference type="ARBA" id="ARBA00023136"/>
    </source>
</evidence>
<dbReference type="Proteomes" id="UP001203136">
    <property type="component" value="Unassembled WGS sequence"/>
</dbReference>
<dbReference type="InterPro" id="IPR002033">
    <property type="entry name" value="TatC"/>
</dbReference>
<feature type="transmembrane region" description="Helical" evidence="5">
    <location>
        <begin position="213"/>
        <end position="230"/>
    </location>
</feature>
<comment type="similarity">
    <text evidence="5">Belongs to the TatC family.</text>
</comment>
<feature type="transmembrane region" description="Helical" evidence="5">
    <location>
        <begin position="42"/>
        <end position="62"/>
    </location>
</feature>
<comment type="function">
    <text evidence="5">Part of the twin-arginine translocation (Tat) system that transports large folded proteins containing a characteristic twin-arginine motif in their signal peptide across membranes.</text>
</comment>
<feature type="transmembrane region" description="Helical" evidence="5">
    <location>
        <begin position="236"/>
        <end position="255"/>
    </location>
</feature>
<dbReference type="GeneID" id="57971416"/>
<evidence type="ECO:0000313" key="6">
    <source>
        <dbReference type="EMBL" id="MCK0085594.1"/>
    </source>
</evidence>
<sequence>MELEKETGRSRTAVLKRFGFRKETQECRMSLVSHLEEFRKRLVACIICFFAAVLICLGQAAWLTERLMEKAQGFQFVYIAPTELVLSYVRLALTGGVSLACPVMLYQIWGFIRPGLTRRERQSCFVILTFGMLLFLIGAAFAFEIVLPITLLFFAGMNAGQTISPMVSIESYISFVSTTLVTFGIVFELPVVVIMLTRIGLLNPAMLRKNRKYVILAVFVLAAFITPPDVTSQILVAFPMLFLFEISLLLSRILFRKRLKREMQVNGQEAGDV</sequence>
<keyword evidence="3 5" id="KW-1133">Transmembrane helix</keyword>
<evidence type="ECO:0000256" key="1">
    <source>
        <dbReference type="ARBA" id="ARBA00004141"/>
    </source>
</evidence>
<dbReference type="GO" id="GO:0033281">
    <property type="term" value="C:TAT protein transport complex"/>
    <property type="evidence" value="ECO:0007669"/>
    <property type="project" value="UniProtKB-UniRule"/>
</dbReference>
<feature type="transmembrane region" description="Helical" evidence="5">
    <location>
        <begin position="124"/>
        <end position="155"/>
    </location>
</feature>
<comment type="subunit">
    <text evidence="5">Forms a complex with TatA.</text>
</comment>
<keyword evidence="5" id="KW-0811">Translocation</keyword>
<dbReference type="HAMAP" id="MF_00902">
    <property type="entry name" value="TatC"/>
    <property type="match status" value="1"/>
</dbReference>
<protein>
    <recommendedName>
        <fullName evidence="5">Sec-independent protein translocase protein TatC</fullName>
    </recommendedName>
</protein>
<dbReference type="AlphaFoldDB" id="A0AAW5EZ75"/>
<dbReference type="PANTHER" id="PTHR30371">
    <property type="entry name" value="SEC-INDEPENDENT PROTEIN TRANSLOCASE PROTEIN TATC"/>
    <property type="match status" value="1"/>
</dbReference>
<keyword evidence="5" id="KW-0813">Transport</keyword>
<proteinExistence type="inferred from homology"/>
<evidence type="ECO:0000256" key="3">
    <source>
        <dbReference type="ARBA" id="ARBA00022989"/>
    </source>
</evidence>
<keyword evidence="5" id="KW-0653">Protein transport</keyword>
<dbReference type="GO" id="GO:0065002">
    <property type="term" value="P:intracellular protein transmembrane transport"/>
    <property type="evidence" value="ECO:0007669"/>
    <property type="project" value="TreeGrafter"/>
</dbReference>
<evidence type="ECO:0000313" key="7">
    <source>
        <dbReference type="Proteomes" id="UP001203136"/>
    </source>
</evidence>
<dbReference type="NCBIfam" id="TIGR00945">
    <property type="entry name" value="tatC"/>
    <property type="match status" value="1"/>
</dbReference>
<dbReference type="PANTHER" id="PTHR30371:SF0">
    <property type="entry name" value="SEC-INDEPENDENT PROTEIN TRANSLOCASE PROTEIN TATC, CHLOROPLASTIC-RELATED"/>
    <property type="match status" value="1"/>
</dbReference>
<name>A0AAW5EZ75_CLOSY</name>
<keyword evidence="5" id="KW-1003">Cell membrane</keyword>
<dbReference type="RefSeq" id="WP_024738074.1">
    <property type="nucleotide sequence ID" value="NZ_CP125623.1"/>
</dbReference>
<dbReference type="GO" id="GO:0043953">
    <property type="term" value="P:protein transport by the Tat complex"/>
    <property type="evidence" value="ECO:0007669"/>
    <property type="project" value="UniProtKB-UniRule"/>
</dbReference>
<accession>A0AAW5EZ75</accession>
<comment type="subcellular location">
    <subcellularLocation>
        <location evidence="5">Cell membrane</location>
        <topology evidence="5">Multi-pass membrane protein</topology>
    </subcellularLocation>
    <subcellularLocation>
        <location evidence="1">Membrane</location>
        <topology evidence="1">Multi-pass membrane protein</topology>
    </subcellularLocation>
</comment>
<keyword evidence="2 5" id="KW-0812">Transmembrane</keyword>
<dbReference type="EMBL" id="JAINVB010000001">
    <property type="protein sequence ID" value="MCK0085594.1"/>
    <property type="molecule type" value="Genomic_DNA"/>
</dbReference>
<evidence type="ECO:0000256" key="2">
    <source>
        <dbReference type="ARBA" id="ARBA00022692"/>
    </source>
</evidence>
<feature type="transmembrane region" description="Helical" evidence="5">
    <location>
        <begin position="91"/>
        <end position="112"/>
    </location>
</feature>
<keyword evidence="4 5" id="KW-0472">Membrane</keyword>
<dbReference type="Pfam" id="PF00902">
    <property type="entry name" value="TatC"/>
    <property type="match status" value="1"/>
</dbReference>
<dbReference type="PRINTS" id="PR01840">
    <property type="entry name" value="TATCFAMILY"/>
</dbReference>
<organism evidence="6 7">
    <name type="scientific">Clostridium symbiosum</name>
    <name type="common">Bacteroides symbiosus</name>
    <dbReference type="NCBI Taxonomy" id="1512"/>
    <lineage>
        <taxon>Bacteria</taxon>
        <taxon>Bacillati</taxon>
        <taxon>Bacillota</taxon>
        <taxon>Clostridia</taxon>
        <taxon>Lachnospirales</taxon>
        <taxon>Lachnospiraceae</taxon>
        <taxon>Otoolea</taxon>
    </lineage>
</organism>
<reference evidence="6" key="1">
    <citation type="journal article" date="2022" name="Cell Host Microbe">
        <title>Colonization of the live biotherapeutic product VE303 and modulation of the microbiota and metabolites in healthy volunteers.</title>
        <authorList>
            <person name="Dsouza M."/>
            <person name="Menon R."/>
            <person name="Crossette E."/>
            <person name="Bhattarai S.K."/>
            <person name="Schneider J."/>
            <person name="Kim Y.G."/>
            <person name="Reddy S."/>
            <person name="Caballero S."/>
            <person name="Felix C."/>
            <person name="Cornacchione L."/>
            <person name="Hendrickson J."/>
            <person name="Watson A.R."/>
            <person name="Minot S.S."/>
            <person name="Greenfield N."/>
            <person name="Schopf L."/>
            <person name="Szabady R."/>
            <person name="Patarroyo J."/>
            <person name="Smith W."/>
            <person name="Harrison P."/>
            <person name="Kuijper E.J."/>
            <person name="Kelly C.P."/>
            <person name="Olle B."/>
            <person name="Bobilev D."/>
            <person name="Silber J.L."/>
            <person name="Bucci V."/>
            <person name="Roberts B."/>
            <person name="Faith J."/>
            <person name="Norman J.M."/>
        </authorList>
    </citation>
    <scope>NUCLEOTIDE SEQUENCE</scope>
    <source>
        <strain evidence="6">VE303-04</strain>
    </source>
</reference>
<dbReference type="GO" id="GO:0009977">
    <property type="term" value="F:proton motive force dependent protein transmembrane transporter activity"/>
    <property type="evidence" value="ECO:0007669"/>
    <property type="project" value="TreeGrafter"/>
</dbReference>
<gene>
    <name evidence="5 6" type="primary">tatC</name>
    <name evidence="6" type="ORF">K5I21_06840</name>
</gene>
<comment type="caution">
    <text evidence="6">The sequence shown here is derived from an EMBL/GenBank/DDBJ whole genome shotgun (WGS) entry which is preliminary data.</text>
</comment>
<feature type="transmembrane region" description="Helical" evidence="5">
    <location>
        <begin position="175"/>
        <end position="201"/>
    </location>
</feature>